<dbReference type="KEGG" id="daw:HS1_000946"/>
<evidence type="ECO:0000256" key="1">
    <source>
        <dbReference type="SAM" id="Phobius"/>
    </source>
</evidence>
<name>A0A7U4THZ8_DESA2</name>
<evidence type="ECO:0000313" key="3">
    <source>
        <dbReference type="Proteomes" id="UP000070560"/>
    </source>
</evidence>
<feature type="transmembrane region" description="Helical" evidence="1">
    <location>
        <begin position="99"/>
        <end position="117"/>
    </location>
</feature>
<sequence length="261" mass="29097">MRKVTEYMFITLCLVGIALCLSEPVFHHTVCHTEGCKLAAQSLRFKYSFNLIGTVVFTSLILLNLLGCRRVMHILIAASITSEGFLIAYQRLVLSETCHLCMAIAAIFFGITLLKLITADEKTGLISGVAGLVSIVTLSFFMHPKGACISSREKLILFYSNECPHCHKLIDECKCCRIKVQTLPVKRYSKILRALGIKDVPVLLVNGSREKRIIVGKKKIEKYLKIPNQDAPILHPYTGFIAPEGHAQDTCSLDEPCTRKK</sequence>
<evidence type="ECO:0000313" key="2">
    <source>
        <dbReference type="EMBL" id="AMM40750.1"/>
    </source>
</evidence>
<evidence type="ECO:0008006" key="4">
    <source>
        <dbReference type="Google" id="ProtNLM"/>
    </source>
</evidence>
<keyword evidence="1" id="KW-1133">Transmembrane helix</keyword>
<keyword evidence="1" id="KW-0812">Transmembrane</keyword>
<dbReference type="AlphaFoldDB" id="A0A7U4THZ8"/>
<dbReference type="OrthoDB" id="9782432at2"/>
<accession>A0A7U4THZ8</accession>
<keyword evidence="1" id="KW-0472">Membrane</keyword>
<dbReference type="CDD" id="cd01659">
    <property type="entry name" value="TRX_superfamily"/>
    <property type="match status" value="1"/>
</dbReference>
<dbReference type="SUPFAM" id="SSF52833">
    <property type="entry name" value="Thioredoxin-like"/>
    <property type="match status" value="1"/>
</dbReference>
<organism evidence="2 3">
    <name type="scientific">Desulfofervidus auxilii</name>
    <dbReference type="NCBI Taxonomy" id="1621989"/>
    <lineage>
        <taxon>Bacteria</taxon>
        <taxon>Pseudomonadati</taxon>
        <taxon>Thermodesulfobacteriota</taxon>
        <taxon>Candidatus Desulfofervidia</taxon>
        <taxon>Candidatus Desulfofervidales</taxon>
        <taxon>Candidatus Desulfofervidaceae</taxon>
        <taxon>Candidatus Desulfofervidus</taxon>
    </lineage>
</organism>
<proteinExistence type="predicted"/>
<dbReference type="EMBL" id="CP013015">
    <property type="protein sequence ID" value="AMM40750.1"/>
    <property type="molecule type" value="Genomic_DNA"/>
</dbReference>
<dbReference type="RefSeq" id="WP_156469389.1">
    <property type="nucleotide sequence ID" value="NZ_CP013015.1"/>
</dbReference>
<protein>
    <recommendedName>
        <fullName evidence="4">Vitamin K epoxide reductase domain-containing protein</fullName>
    </recommendedName>
</protein>
<reference evidence="2 3" key="1">
    <citation type="submission" date="2015-10" db="EMBL/GenBank/DDBJ databases">
        <title>Candidatus Desulfofervidus auxilii, a hydrogenotrophic sulfate-reducing bacterium involved in the thermophilic anaerobic oxidation of methane.</title>
        <authorList>
            <person name="Krukenberg V."/>
            <person name="Richter M."/>
            <person name="Wegener G."/>
        </authorList>
    </citation>
    <scope>NUCLEOTIDE SEQUENCE [LARGE SCALE GENOMIC DNA]</scope>
    <source>
        <strain evidence="2 3">HS1</strain>
    </source>
</reference>
<dbReference type="Proteomes" id="UP000070560">
    <property type="component" value="Chromosome"/>
</dbReference>
<feature type="transmembrane region" description="Helical" evidence="1">
    <location>
        <begin position="49"/>
        <end position="67"/>
    </location>
</feature>
<feature type="transmembrane region" description="Helical" evidence="1">
    <location>
        <begin position="124"/>
        <end position="142"/>
    </location>
</feature>
<keyword evidence="3" id="KW-1185">Reference proteome</keyword>
<gene>
    <name evidence="2" type="ORF">HS1_000946</name>
</gene>
<dbReference type="InterPro" id="IPR036249">
    <property type="entry name" value="Thioredoxin-like_sf"/>
</dbReference>